<dbReference type="Proteomes" id="UP001528850">
    <property type="component" value="Unassembled WGS sequence"/>
</dbReference>
<evidence type="ECO:0000313" key="1">
    <source>
        <dbReference type="EMBL" id="MDF4026016.1"/>
    </source>
</evidence>
<comment type="caution">
    <text evidence="1">The sequence shown here is derived from an EMBL/GenBank/DDBJ whole genome shotgun (WGS) entry which is preliminary data.</text>
</comment>
<gene>
    <name evidence="1" type="ORF">P3W24_13650</name>
</gene>
<keyword evidence="2" id="KW-1185">Reference proteome</keyword>
<dbReference type="SUPFAM" id="SSF47226">
    <property type="entry name" value="Histidine-containing phosphotransfer domain, HPT domain"/>
    <property type="match status" value="1"/>
</dbReference>
<evidence type="ECO:0000313" key="2">
    <source>
        <dbReference type="Proteomes" id="UP001528850"/>
    </source>
</evidence>
<accession>A0ABT6BD06</accession>
<dbReference type="EMBL" id="JARJJS010000003">
    <property type="protein sequence ID" value="MDF4026016.1"/>
    <property type="molecule type" value="Genomic_DNA"/>
</dbReference>
<name>A0ABT6BD06_9GAMM</name>
<sequence>MSLLCRLEASLTAGMRAYGRHRARIHRATSLPDLLRRVGRRFTPLARRMDVILTLDVDPALAIDLRGPFGAFGAVLERLIAHAMQVTTAKRVSLSVDVVGDDARSQLVHFTVTVFGDATPVDASAFGEAIALLEALGGAFYNESDERHRRHLIAELAFSLPPRGVDVDVTALRTTLGGDASLQKLVDALEDALVRDIRSLDALLAEGGVAELQTWLHRVAGVLGMAEATDLARVGLTLEADLDHGRSEWIDNAIRRFGHDAGRVLDTLRAHVGSHGI</sequence>
<protein>
    <recommendedName>
        <fullName evidence="3">HPt domain-containing protein</fullName>
    </recommendedName>
</protein>
<dbReference type="Gene3D" id="1.20.120.160">
    <property type="entry name" value="HPT domain"/>
    <property type="match status" value="1"/>
</dbReference>
<proteinExistence type="predicted"/>
<evidence type="ECO:0008006" key="3">
    <source>
        <dbReference type="Google" id="ProtNLM"/>
    </source>
</evidence>
<reference evidence="1 2" key="1">
    <citation type="journal article" date="2024" name="Curr. Microbiol.">
        <title>Luteibacter sahnii sp. nov., A Novel Yellow-Colored Xanthomonadin Pigment Producing Probiotic Bacterium from Healthy Rice Seed Microbiome.</title>
        <authorList>
            <person name="Jaiswal G."/>
            <person name="Rana R."/>
            <person name="Nayak P.K."/>
            <person name="Chouhan R."/>
            <person name="Gandhi S.G."/>
            <person name="Patel H.K."/>
            <person name="Patil P.B."/>
        </authorList>
    </citation>
    <scope>NUCLEOTIDE SEQUENCE [LARGE SCALE GENOMIC DNA]</scope>
    <source>
        <strain evidence="1 2">PPL201</strain>
    </source>
</reference>
<dbReference type="InterPro" id="IPR036641">
    <property type="entry name" value="HPT_dom_sf"/>
</dbReference>
<organism evidence="1 2">
    <name type="scientific">Luteibacter sahnii</name>
    <dbReference type="NCBI Taxonomy" id="3021977"/>
    <lineage>
        <taxon>Bacteria</taxon>
        <taxon>Pseudomonadati</taxon>
        <taxon>Pseudomonadota</taxon>
        <taxon>Gammaproteobacteria</taxon>
        <taxon>Lysobacterales</taxon>
        <taxon>Rhodanobacteraceae</taxon>
        <taxon>Luteibacter</taxon>
    </lineage>
</organism>